<dbReference type="Proteomes" id="UP001590951">
    <property type="component" value="Unassembled WGS sequence"/>
</dbReference>
<evidence type="ECO:0008006" key="4">
    <source>
        <dbReference type="Google" id="ProtNLM"/>
    </source>
</evidence>
<comment type="caution">
    <text evidence="2">The sequence shown here is derived from an EMBL/GenBank/DDBJ whole genome shotgun (WGS) entry which is preliminary data.</text>
</comment>
<accession>A0ABR4B0N1</accession>
<dbReference type="Gene3D" id="3.40.50.1820">
    <property type="entry name" value="alpha/beta hydrolase"/>
    <property type="match status" value="1"/>
</dbReference>
<dbReference type="Pfam" id="PF13374">
    <property type="entry name" value="TPR_10"/>
    <property type="match status" value="2"/>
</dbReference>
<feature type="repeat" description="TPR" evidence="1">
    <location>
        <begin position="1078"/>
        <end position="1111"/>
    </location>
</feature>
<dbReference type="PANTHER" id="PTHR46082:SF6">
    <property type="entry name" value="AAA+ ATPASE DOMAIN-CONTAINING PROTEIN-RELATED"/>
    <property type="match status" value="1"/>
</dbReference>
<dbReference type="SUPFAM" id="SSF53474">
    <property type="entry name" value="alpha/beta-Hydrolases"/>
    <property type="match status" value="1"/>
</dbReference>
<dbReference type="PROSITE" id="PS50005">
    <property type="entry name" value="TPR"/>
    <property type="match status" value="1"/>
</dbReference>
<gene>
    <name evidence="2" type="ORF">ABVK25_008329</name>
</gene>
<dbReference type="Gene3D" id="3.40.50.300">
    <property type="entry name" value="P-loop containing nucleotide triphosphate hydrolases"/>
    <property type="match status" value="1"/>
</dbReference>
<dbReference type="PANTHER" id="PTHR46082">
    <property type="entry name" value="ATP/GTP-BINDING PROTEIN-RELATED"/>
    <property type="match status" value="1"/>
</dbReference>
<dbReference type="SUPFAM" id="SSF52540">
    <property type="entry name" value="P-loop containing nucleoside triphosphate hydrolases"/>
    <property type="match status" value="1"/>
</dbReference>
<dbReference type="InterPro" id="IPR019734">
    <property type="entry name" value="TPR_rpt"/>
</dbReference>
<dbReference type="InterPro" id="IPR053137">
    <property type="entry name" value="NLR-like"/>
</dbReference>
<dbReference type="SUPFAM" id="SSF48452">
    <property type="entry name" value="TPR-like"/>
    <property type="match status" value="3"/>
</dbReference>
<dbReference type="Pfam" id="PF13424">
    <property type="entry name" value="TPR_12"/>
    <property type="match status" value="3"/>
</dbReference>
<sequence>MISEGLRTLHSPDAESGQDALYVDIVAVHGLEGDQLGTWTDPQTGIVWLRDLLPFNILPSRVLAFGYDAEASVFFGDSSANRILQHAHTLVAELQADRALSNAEERPIVFICHGLGGLLVKKALAYSATQTSNKVDHLYSIYISTYGILFMGTPHNGMEHNPWQMIAHRSKAIGGAPSDLLKALTKNSETLQIITDQFAPLVKQYHIYFFWEGIKTISGHKKDFVVRQDSAAPIWDNTERSALYATHLQMCRFKSRESTNFKTVLAALLRYARDAPASIGPRWINARKFLATQRSIEAQELIGFDAHNDNTPFVCQSPKVQQRKEDRKLKNKHFRVPHNASSIFTGRDVVTQILRNKILEPSEFDTPHQQKRFVLYGLGGSGKTQFCLKFVSDYRDSFWAIFWIDASTVLNAERALSEIGRLGASDETYEAGMYWLTSLEMPWLLVIDNADDPTVDYSRFFPAGDRGHILVTSRNSDCKIHSTVGYYEFCEMDEEDAITLLLKAAQHGGIDDKDVRENARPIVKTLGHLALALIQAGASISHGICTLEDYLEVFAMHKKQIMSYQLVQGTDNYRYTIYTTWEVSVQRIESLASEEAIDAIQILQIIAFLHFEQVPANLFERAWKISHPADEVVAPRTWVAKILEIMLSFTVFAYLYNLILKVRIGSKQSRPPNILLQKGPQWNRYRFREAMALLLQFSLISLDEEKKHYSMHPMVHFWARERLTKDDQGIWSDNALNTLADSITPELDPLSQPYRRSLLPHIDACLQYKHSQSPSQGHSGDSPVSNTVKFAAIYSECGMWTKAKELQESVLDLQQKSLGEEHPESLKAMTALAWTYWNLSRVNEAVELQWRVVEVNSKALGTQDVKTLKAMGNLANTYWLRGKRLEAQELGEKVLEGLKQAVGPSHSDTVAAMEGLGRTYMHRFRLEDAQRLQMRVLEARNKTLGSSHPDTLMAMANLGMTHHAQGNLHDAEKLLQAVVSARERVLGPEHAYTLWAINDLSKIYVSQDRAEDAEELLNSIWQVVVRTLGENHIGAWMTMMNFARAYNGQEKWDKAHPILMDLIDKQMANLGSEHPDTLVAMSELARTYKNMGKLDEAKEVFSRVIETMTENKDLGPKHPWTRKAIGQLSAIYISQGHSDEAEKLDLRLRQ</sequence>
<name>A0ABR4B0N1_9LECA</name>
<dbReference type="InterPro" id="IPR029058">
    <property type="entry name" value="AB_hydrolase_fold"/>
</dbReference>
<dbReference type="InterPro" id="IPR011990">
    <property type="entry name" value="TPR-like_helical_dom_sf"/>
</dbReference>
<dbReference type="EMBL" id="JBHFEH010000035">
    <property type="protein sequence ID" value="KAL2051462.1"/>
    <property type="molecule type" value="Genomic_DNA"/>
</dbReference>
<reference evidence="2 3" key="1">
    <citation type="submission" date="2024-09" db="EMBL/GenBank/DDBJ databases">
        <title>Rethinking Asexuality: The Enigmatic Case of Functional Sexual Genes in Lepraria (Stereocaulaceae).</title>
        <authorList>
            <person name="Doellman M."/>
            <person name="Sun Y."/>
            <person name="Barcenas-Pena A."/>
            <person name="Lumbsch H.T."/>
            <person name="Grewe F."/>
        </authorList>
    </citation>
    <scope>NUCLEOTIDE SEQUENCE [LARGE SCALE GENOMIC DNA]</scope>
    <source>
        <strain evidence="2 3">Grewe 0041</strain>
    </source>
</reference>
<keyword evidence="3" id="KW-1185">Reference proteome</keyword>
<dbReference type="Gene3D" id="1.25.40.10">
    <property type="entry name" value="Tetratricopeptide repeat domain"/>
    <property type="match status" value="2"/>
</dbReference>
<organism evidence="2 3">
    <name type="scientific">Lepraria finkii</name>
    <dbReference type="NCBI Taxonomy" id="1340010"/>
    <lineage>
        <taxon>Eukaryota</taxon>
        <taxon>Fungi</taxon>
        <taxon>Dikarya</taxon>
        <taxon>Ascomycota</taxon>
        <taxon>Pezizomycotina</taxon>
        <taxon>Lecanoromycetes</taxon>
        <taxon>OSLEUM clade</taxon>
        <taxon>Lecanoromycetidae</taxon>
        <taxon>Lecanorales</taxon>
        <taxon>Lecanorineae</taxon>
        <taxon>Stereocaulaceae</taxon>
        <taxon>Lepraria</taxon>
    </lineage>
</organism>
<dbReference type="InterPro" id="IPR027417">
    <property type="entry name" value="P-loop_NTPase"/>
</dbReference>
<evidence type="ECO:0000313" key="2">
    <source>
        <dbReference type="EMBL" id="KAL2051462.1"/>
    </source>
</evidence>
<evidence type="ECO:0000313" key="3">
    <source>
        <dbReference type="Proteomes" id="UP001590951"/>
    </source>
</evidence>
<dbReference type="SMART" id="SM00028">
    <property type="entry name" value="TPR"/>
    <property type="match status" value="4"/>
</dbReference>
<evidence type="ECO:0000256" key="1">
    <source>
        <dbReference type="PROSITE-ProRule" id="PRU00339"/>
    </source>
</evidence>
<keyword evidence="1" id="KW-0802">TPR repeat</keyword>
<proteinExistence type="predicted"/>
<protein>
    <recommendedName>
        <fullName evidence="4">NB-ARC domain-containing protein</fullName>
    </recommendedName>
</protein>